<name>A0A173GCY3_9CAUD</name>
<protein>
    <submittedName>
        <fullName evidence="2">Uncharacterized protein</fullName>
    </submittedName>
</protein>
<dbReference type="EMBL" id="KU886223">
    <property type="protein sequence ID" value="ANH51507.1"/>
    <property type="molecule type" value="Genomic_DNA"/>
</dbReference>
<gene>
    <name evidence="2" type="ORF">SIMMY50_45</name>
</gene>
<keyword evidence="3" id="KW-1185">Reference proteome</keyword>
<reference evidence="3" key="1">
    <citation type="submission" date="2016-03" db="EMBL/GenBank/DDBJ databases">
        <authorList>
            <person name="Sharma R."/>
            <person name="Simister A.R."/>
            <person name="Berg J.A."/>
            <person name="Jensen G.L."/>
            <person name="Keele B.R."/>
            <person name="Ward M.E.H."/>
            <person name="Breakwell D.P."/>
            <person name="Hope S."/>
            <person name="Grose J.H."/>
        </authorList>
    </citation>
    <scope>NUCLEOTIDE SEQUENCE [LARGE SCALE GENOMIC DNA]</scope>
</reference>
<evidence type="ECO:0000313" key="3">
    <source>
        <dbReference type="Proteomes" id="UP000222975"/>
    </source>
</evidence>
<evidence type="ECO:0000313" key="2">
    <source>
        <dbReference type="EMBL" id="ANH51507.1"/>
    </source>
</evidence>
<sequence length="209" mass="23449">MGWFNKQKATPVAEDTPTTDKQDSADYPWGATYRQRLMTHARSLLTVDEQQPLRSGEAGKLIVFNGVGFLIRGESANIPDLAYMHYLEEMWNWLLRCNGIEQKHGGVVPRAEVIRRYDIGGVAEGCGYTVGSLEPIVPAYTASSLRHRNAADGLHLLKTLQDVIPVTDMLMISEHEKELIRNIENLGMKLVSTPLSHAGQIFSRIRFKD</sequence>
<evidence type="ECO:0000256" key="1">
    <source>
        <dbReference type="SAM" id="MobiDB-lite"/>
    </source>
</evidence>
<dbReference type="Proteomes" id="UP000222975">
    <property type="component" value="Segment"/>
</dbReference>
<feature type="region of interest" description="Disordered" evidence="1">
    <location>
        <begin position="1"/>
        <end position="25"/>
    </location>
</feature>
<proteinExistence type="predicted"/>
<accession>A0A173GCY3</accession>
<organism evidence="2 3">
    <name type="scientific">Erwinia phage vB_EamM_Simmy50</name>
    <dbReference type="NCBI Taxonomy" id="1815988"/>
    <lineage>
        <taxon>Viruses</taxon>
        <taxon>Duplodnaviria</taxon>
        <taxon>Heunggongvirae</taxon>
        <taxon>Uroviricota</taxon>
        <taxon>Caudoviricetes</taxon>
        <taxon>Chimalliviridae</taxon>
        <taxon>Agricanvirus</taxon>
        <taxon>Agricanvirus simmy50</taxon>
    </lineage>
</organism>